<feature type="domain" description="Apextrin C-terminal" evidence="2">
    <location>
        <begin position="235"/>
        <end position="438"/>
    </location>
</feature>
<keyword evidence="4" id="KW-1185">Reference proteome</keyword>
<accession>A0AAE0ZTX5</accession>
<dbReference type="PANTHER" id="PTHR19324:SF33">
    <property type="entry name" value="MUCIN-5AC"/>
    <property type="match status" value="1"/>
</dbReference>
<evidence type="ECO:0000313" key="3">
    <source>
        <dbReference type="EMBL" id="KAK3775490.1"/>
    </source>
</evidence>
<feature type="chain" id="PRO_5042188896" description="Apextrin C-terminal domain-containing protein" evidence="1">
    <location>
        <begin position="20"/>
        <end position="441"/>
    </location>
</feature>
<proteinExistence type="predicted"/>
<gene>
    <name evidence="3" type="ORF">RRG08_027245</name>
</gene>
<evidence type="ECO:0000259" key="2">
    <source>
        <dbReference type="Pfam" id="PF16977"/>
    </source>
</evidence>
<dbReference type="Proteomes" id="UP001283361">
    <property type="component" value="Unassembled WGS sequence"/>
</dbReference>
<comment type="caution">
    <text evidence="3">The sequence shown here is derived from an EMBL/GenBank/DDBJ whole genome shotgun (WGS) entry which is preliminary data.</text>
</comment>
<reference evidence="3" key="1">
    <citation type="journal article" date="2023" name="G3 (Bethesda)">
        <title>A reference genome for the long-term kleptoplast-retaining sea slug Elysia crispata morphotype clarki.</title>
        <authorList>
            <person name="Eastman K.E."/>
            <person name="Pendleton A.L."/>
            <person name="Shaikh M.A."/>
            <person name="Suttiyut T."/>
            <person name="Ogas R."/>
            <person name="Tomko P."/>
            <person name="Gavelis G."/>
            <person name="Widhalm J.R."/>
            <person name="Wisecaver J.H."/>
        </authorList>
    </citation>
    <scope>NUCLEOTIDE SEQUENCE</scope>
    <source>
        <strain evidence="3">ECLA1</strain>
    </source>
</reference>
<dbReference type="PANTHER" id="PTHR19324">
    <property type="entry name" value="PERFORIN-LIKE PROTEIN 1"/>
    <property type="match status" value="1"/>
</dbReference>
<dbReference type="EMBL" id="JAWDGP010003316">
    <property type="protein sequence ID" value="KAK3775490.1"/>
    <property type="molecule type" value="Genomic_DNA"/>
</dbReference>
<dbReference type="AlphaFoldDB" id="A0AAE0ZTX5"/>
<feature type="signal peptide" evidence="1">
    <location>
        <begin position="1"/>
        <end position="19"/>
    </location>
</feature>
<evidence type="ECO:0000256" key="1">
    <source>
        <dbReference type="SAM" id="SignalP"/>
    </source>
</evidence>
<protein>
    <recommendedName>
        <fullName evidence="2">Apextrin C-terminal domain-containing protein</fullName>
    </recommendedName>
</protein>
<organism evidence="3 4">
    <name type="scientific">Elysia crispata</name>
    <name type="common">lettuce slug</name>
    <dbReference type="NCBI Taxonomy" id="231223"/>
    <lineage>
        <taxon>Eukaryota</taxon>
        <taxon>Metazoa</taxon>
        <taxon>Spiralia</taxon>
        <taxon>Lophotrochozoa</taxon>
        <taxon>Mollusca</taxon>
        <taxon>Gastropoda</taxon>
        <taxon>Heterobranchia</taxon>
        <taxon>Euthyneura</taxon>
        <taxon>Panpulmonata</taxon>
        <taxon>Sacoglossa</taxon>
        <taxon>Placobranchoidea</taxon>
        <taxon>Plakobranchidae</taxon>
        <taxon>Elysia</taxon>
    </lineage>
</organism>
<dbReference type="Pfam" id="PF16977">
    <property type="entry name" value="ApeC"/>
    <property type="match status" value="1"/>
</dbReference>
<dbReference type="InterPro" id="IPR031569">
    <property type="entry name" value="ApeC"/>
</dbReference>
<keyword evidence="1" id="KW-0732">Signal</keyword>
<name>A0AAE0ZTX5_9GAST</name>
<evidence type="ECO:0000313" key="4">
    <source>
        <dbReference type="Proteomes" id="UP001283361"/>
    </source>
</evidence>
<sequence>MEPGFILICLLSLTSTTVGDQVANTTNSVFYGGDFHSFALTYTSNGMYEGIADRVELRCARNAVVESGIRELLWMRILMFSPDHGWRVLAEQRNEWSQPESHGKVSSSGKMAPVGDSYLSLVWTNPSDRVIGSYKCLILGLNQHLSFVVDETPIVEIKAKKISEEALLDTILDTEDNIRRQANSNSKEISNTAGKLDAHPVRSEQRFQAANGKIDKANLTVASVMSDFLFPKEVWPAGTYALPKPESGCPADMAFYEGDTGYFTLHTESSSNLSENGHSKNSHLSRPILTSYSINNFLTLRFCVANGMYNSGAWPSGRYCIHKKGSCPGGLKIGYITFKTAALGNLDAAGGNKPENSPSTMYFCCMTSGCSTTPIFLPTAHPFYLYKHDGRCQKVKGMEVTEEYVQVHTEPGSAASSYHPYLPTDSSGRLVRLQLCYYTKY</sequence>